<feature type="transmembrane region" description="Helical" evidence="1">
    <location>
        <begin position="22"/>
        <end position="43"/>
    </location>
</feature>
<evidence type="ECO:0000313" key="2">
    <source>
        <dbReference type="EMBL" id="KAK7578082.1"/>
    </source>
</evidence>
<keyword evidence="1" id="KW-0472">Membrane</keyword>
<proteinExistence type="predicted"/>
<keyword evidence="3" id="KW-1185">Reference proteome</keyword>
<accession>A0AAN9T907</accession>
<organism evidence="2 3">
    <name type="scientific">Parthenolecanium corni</name>
    <dbReference type="NCBI Taxonomy" id="536013"/>
    <lineage>
        <taxon>Eukaryota</taxon>
        <taxon>Metazoa</taxon>
        <taxon>Ecdysozoa</taxon>
        <taxon>Arthropoda</taxon>
        <taxon>Hexapoda</taxon>
        <taxon>Insecta</taxon>
        <taxon>Pterygota</taxon>
        <taxon>Neoptera</taxon>
        <taxon>Paraneoptera</taxon>
        <taxon>Hemiptera</taxon>
        <taxon>Sternorrhyncha</taxon>
        <taxon>Coccoidea</taxon>
        <taxon>Coccidae</taxon>
        <taxon>Parthenolecanium</taxon>
    </lineage>
</organism>
<reference evidence="2 3" key="1">
    <citation type="submission" date="2024-03" db="EMBL/GenBank/DDBJ databases">
        <title>Adaptation during the transition from Ophiocordyceps entomopathogen to insect associate is accompanied by gene loss and intensified selection.</title>
        <authorList>
            <person name="Ward C.M."/>
            <person name="Onetto C.A."/>
            <person name="Borneman A.R."/>
        </authorList>
    </citation>
    <scope>NUCLEOTIDE SEQUENCE [LARGE SCALE GENOMIC DNA]</scope>
    <source>
        <strain evidence="2">AWRI1</strain>
        <tissue evidence="2">Single Adult Female</tissue>
    </source>
</reference>
<protein>
    <submittedName>
        <fullName evidence="2">Uncharacterized protein</fullName>
    </submittedName>
</protein>
<keyword evidence="1" id="KW-0812">Transmembrane</keyword>
<sequence length="127" mass="14202">MGPINVGPGATAPLKPLGGHRWLSRFSAGCLIFWLDVSIFSWMSQLTSSWFNFCLVVSFFVQLLSHFSAGCLIFWLDVSFFGWMSHFSGGKFSAGCLIFWLDVSIFGLMSQLTSSWLNFHLIVSIFG</sequence>
<evidence type="ECO:0000256" key="1">
    <source>
        <dbReference type="SAM" id="Phobius"/>
    </source>
</evidence>
<dbReference type="EMBL" id="JBBCAQ010000035">
    <property type="protein sequence ID" value="KAK7578082.1"/>
    <property type="molecule type" value="Genomic_DNA"/>
</dbReference>
<comment type="caution">
    <text evidence="2">The sequence shown here is derived from an EMBL/GenBank/DDBJ whole genome shotgun (WGS) entry which is preliminary data.</text>
</comment>
<gene>
    <name evidence="2" type="ORF">V9T40_010287</name>
</gene>
<feature type="transmembrane region" description="Helical" evidence="1">
    <location>
        <begin position="88"/>
        <end position="109"/>
    </location>
</feature>
<feature type="transmembrane region" description="Helical" evidence="1">
    <location>
        <begin position="50"/>
        <end position="76"/>
    </location>
</feature>
<evidence type="ECO:0000313" key="3">
    <source>
        <dbReference type="Proteomes" id="UP001367676"/>
    </source>
</evidence>
<dbReference type="AlphaFoldDB" id="A0AAN9T907"/>
<name>A0AAN9T907_9HEMI</name>
<keyword evidence="1" id="KW-1133">Transmembrane helix</keyword>
<dbReference type="Proteomes" id="UP001367676">
    <property type="component" value="Unassembled WGS sequence"/>
</dbReference>